<reference evidence="1 2" key="1">
    <citation type="submission" date="2023-03" db="EMBL/GenBank/DDBJ databases">
        <title>Bacillus Genome Sequencing.</title>
        <authorList>
            <person name="Dunlap C."/>
        </authorList>
    </citation>
    <scope>NUCLEOTIDE SEQUENCE [LARGE SCALE GENOMIC DNA]</scope>
    <source>
        <strain evidence="1 2">BD-533</strain>
    </source>
</reference>
<dbReference type="RefSeq" id="WP_326073835.1">
    <property type="nucleotide sequence ID" value="NZ_JARLKY010000056.1"/>
</dbReference>
<organism evidence="1 2">
    <name type="scientific">Paenibacillus alba</name>
    <dbReference type="NCBI Taxonomy" id="1197127"/>
    <lineage>
        <taxon>Bacteria</taxon>
        <taxon>Bacillati</taxon>
        <taxon>Bacillota</taxon>
        <taxon>Bacilli</taxon>
        <taxon>Bacillales</taxon>
        <taxon>Paenibacillaceae</taxon>
        <taxon>Paenibacillus</taxon>
    </lineage>
</organism>
<sequence>MVKHQQVALEVQTHILKQQDDGISLADLCADEQLPGGPYTEKTLWRWTKRWREIVEKHSRDFVAWTLKLVPQAPFPLGSLQPSLWKWLSRWWVETREQILSWKELSAIQSLRRYVRVIGGVATSVNPTKCVHR</sequence>
<comment type="caution">
    <text evidence="1">The sequence shown here is derived from an EMBL/GenBank/DDBJ whole genome shotgun (WGS) entry which is preliminary data.</text>
</comment>
<dbReference type="Proteomes" id="UP001338137">
    <property type="component" value="Unassembled WGS sequence"/>
</dbReference>
<evidence type="ECO:0008006" key="3">
    <source>
        <dbReference type="Google" id="ProtNLM"/>
    </source>
</evidence>
<accession>A0ABU6G812</accession>
<name>A0ABU6G812_9BACL</name>
<protein>
    <recommendedName>
        <fullName evidence="3">Transposase</fullName>
    </recommendedName>
</protein>
<gene>
    <name evidence="1" type="ORF">P4I72_21785</name>
</gene>
<dbReference type="EMBL" id="JARLKY010000056">
    <property type="protein sequence ID" value="MEC0229765.1"/>
    <property type="molecule type" value="Genomic_DNA"/>
</dbReference>
<keyword evidence="2" id="KW-1185">Reference proteome</keyword>
<proteinExistence type="predicted"/>
<evidence type="ECO:0000313" key="2">
    <source>
        <dbReference type="Proteomes" id="UP001338137"/>
    </source>
</evidence>
<evidence type="ECO:0000313" key="1">
    <source>
        <dbReference type="EMBL" id="MEC0229765.1"/>
    </source>
</evidence>